<evidence type="ECO:0000256" key="6">
    <source>
        <dbReference type="ARBA" id="ARBA00022737"/>
    </source>
</evidence>
<keyword evidence="11" id="KW-0675">Receptor</keyword>
<proteinExistence type="predicted"/>
<keyword evidence="4" id="KW-0812">Transmembrane</keyword>
<keyword evidence="10" id="KW-1015">Disulfide bond</keyword>
<dbReference type="SUPFAM" id="SSF57535">
    <property type="entry name" value="Complement control module/SCR domain"/>
    <property type="match status" value="2"/>
</dbReference>
<evidence type="ECO:0000259" key="16">
    <source>
        <dbReference type="PROSITE" id="PS50923"/>
    </source>
</evidence>
<protein>
    <recommendedName>
        <fullName evidence="3">Interleukin-2 receptor subunit alpha</fullName>
    </recommendedName>
</protein>
<comment type="function">
    <text evidence="1">Receptor for interleukin-2. The receptor is involved in the regulation of immune tolerance by controlling regulatory T cells (TREGs) activity. TREGs suppress the activation and expansion of autoreactive T-cells.</text>
</comment>
<gene>
    <name evidence="17" type="ORF">HGM15179_015295</name>
</gene>
<dbReference type="GO" id="GO:0006954">
    <property type="term" value="P:inflammatory response"/>
    <property type="evidence" value="ECO:0007669"/>
    <property type="project" value="TreeGrafter"/>
</dbReference>
<name>A0A8K1G5D4_9PASS</name>
<keyword evidence="12" id="KW-0325">Glycoprotein</keyword>
<dbReference type="GO" id="GO:0019976">
    <property type="term" value="F:interleukin-2 binding"/>
    <property type="evidence" value="ECO:0007669"/>
    <property type="project" value="InterPro"/>
</dbReference>
<dbReference type="PANTHER" id="PTHR10573:SF0">
    <property type="entry name" value="INTERLEUKIN-2 RECEPTOR SUBUNIT ALPHA"/>
    <property type="match status" value="1"/>
</dbReference>
<dbReference type="Proteomes" id="UP000796761">
    <property type="component" value="Unassembled WGS sequence"/>
</dbReference>
<dbReference type="InterPro" id="IPR015486">
    <property type="entry name" value="IL-2_rcpt_alpha"/>
</dbReference>
<dbReference type="SMART" id="SM00032">
    <property type="entry name" value="CCP"/>
    <property type="match status" value="2"/>
</dbReference>
<comment type="caution">
    <text evidence="14">Lacks conserved residue(s) required for the propagation of feature annotation.</text>
</comment>
<reference evidence="17" key="1">
    <citation type="submission" date="2019-04" db="EMBL/GenBank/DDBJ databases">
        <title>Genome assembly of Zosterops borbonicus 15179.</title>
        <authorList>
            <person name="Leroy T."/>
            <person name="Anselmetti Y."/>
            <person name="Tilak M.-K."/>
            <person name="Nabholz B."/>
        </authorList>
    </citation>
    <scope>NUCLEOTIDE SEQUENCE</scope>
    <source>
        <strain evidence="17">HGM_15179</strain>
        <tissue evidence="17">Muscle</tissue>
    </source>
</reference>
<accession>A0A8K1G5D4</accession>
<comment type="subunit">
    <text evidence="13">Non-covalent dimer of an alpha and a beta subunit. IL2R exists in 3 different forms: a high affinity dimer, an intermediate affinity monomer (beta subunit), and a low affinity monomer (alpha subunit). The high and intermediate affinity forms also associate with a gamma subunit.</text>
</comment>
<evidence type="ECO:0000256" key="4">
    <source>
        <dbReference type="ARBA" id="ARBA00022692"/>
    </source>
</evidence>
<dbReference type="InterPro" id="IPR000436">
    <property type="entry name" value="Sushi_SCR_CCP_dom"/>
</dbReference>
<evidence type="ECO:0000256" key="1">
    <source>
        <dbReference type="ARBA" id="ARBA00002381"/>
    </source>
</evidence>
<comment type="subcellular location">
    <subcellularLocation>
        <location evidence="2">Membrane</location>
        <topology evidence="2">Single-pass type I membrane protein</topology>
    </subcellularLocation>
</comment>
<dbReference type="PANTHER" id="PTHR10573">
    <property type="entry name" value="INTERLEUKIN-2 RECEPTOR ALPHA CHAIN"/>
    <property type="match status" value="1"/>
</dbReference>
<evidence type="ECO:0000256" key="5">
    <source>
        <dbReference type="ARBA" id="ARBA00022729"/>
    </source>
</evidence>
<evidence type="ECO:0000256" key="9">
    <source>
        <dbReference type="ARBA" id="ARBA00023136"/>
    </source>
</evidence>
<feature type="domain" description="Sushi" evidence="16">
    <location>
        <begin position="198"/>
        <end position="260"/>
    </location>
</feature>
<evidence type="ECO:0000256" key="14">
    <source>
        <dbReference type="PROSITE-ProRule" id="PRU00302"/>
    </source>
</evidence>
<keyword evidence="6" id="KW-0677">Repeat</keyword>
<dbReference type="GO" id="GO:0016020">
    <property type="term" value="C:membrane"/>
    <property type="evidence" value="ECO:0007669"/>
    <property type="project" value="UniProtKB-SubCell"/>
</dbReference>
<dbReference type="AlphaFoldDB" id="A0A8K1G5D4"/>
<feature type="compositionally biased region" description="Basic and acidic residues" evidence="15">
    <location>
        <begin position="275"/>
        <end position="294"/>
    </location>
</feature>
<keyword evidence="7" id="KW-0391">Immunity</keyword>
<evidence type="ECO:0000256" key="7">
    <source>
        <dbReference type="ARBA" id="ARBA00022859"/>
    </source>
</evidence>
<evidence type="ECO:0000256" key="13">
    <source>
        <dbReference type="ARBA" id="ARBA00025938"/>
    </source>
</evidence>
<keyword evidence="18" id="KW-1185">Reference proteome</keyword>
<keyword evidence="8" id="KW-1133">Transmembrane helix</keyword>
<feature type="region of interest" description="Disordered" evidence="15">
    <location>
        <begin position="275"/>
        <end position="297"/>
    </location>
</feature>
<evidence type="ECO:0000313" key="17">
    <source>
        <dbReference type="EMBL" id="TRZ11814.1"/>
    </source>
</evidence>
<dbReference type="Pfam" id="PF00084">
    <property type="entry name" value="Sushi"/>
    <property type="match status" value="2"/>
</dbReference>
<dbReference type="EMBL" id="SWJQ01000660">
    <property type="protein sequence ID" value="TRZ11814.1"/>
    <property type="molecule type" value="Genomic_DNA"/>
</dbReference>
<evidence type="ECO:0000256" key="15">
    <source>
        <dbReference type="SAM" id="MobiDB-lite"/>
    </source>
</evidence>
<organism evidence="17 18">
    <name type="scientific">Zosterops borbonicus</name>
    <dbReference type="NCBI Taxonomy" id="364589"/>
    <lineage>
        <taxon>Eukaryota</taxon>
        <taxon>Metazoa</taxon>
        <taxon>Chordata</taxon>
        <taxon>Craniata</taxon>
        <taxon>Vertebrata</taxon>
        <taxon>Euteleostomi</taxon>
        <taxon>Archelosauria</taxon>
        <taxon>Archosauria</taxon>
        <taxon>Dinosauria</taxon>
        <taxon>Saurischia</taxon>
        <taxon>Theropoda</taxon>
        <taxon>Coelurosauria</taxon>
        <taxon>Aves</taxon>
        <taxon>Neognathae</taxon>
        <taxon>Neoaves</taxon>
        <taxon>Telluraves</taxon>
        <taxon>Australaves</taxon>
        <taxon>Passeriformes</taxon>
        <taxon>Sylvioidea</taxon>
        <taxon>Zosteropidae</taxon>
        <taxon>Zosterops</taxon>
    </lineage>
</organism>
<sequence length="388" mass="43713">MFGLVWTSWTFPYYRFASCSPLLSPLIALPFKNEAVQNSAPNLLCSSIYNLCTRVRGMMGLVTGSGSRTDDKFLAPLIEGIKSGGSCVQMEGREDKSDSSGGCRCSEEEVNHTLDALIDSPLAQGGTLTTVLTIQLSLELNPVDMEKMLHLSWQQLIISEKLLHCPRRCGEKMWTSPMKLKWLLMWLLFGFIKGKDPVKCPKLPRTEFADVTAEMYPQGTKLYYECDPGYYREAGVYAGIQCKEQEQGAAWNYQQFKCKANETWLSMAPTTELELTQKPEREPQGQEDFSESKQKGFCGPPKAIPHAYIRLPDQYYTEQVLHFKCQAGYDKRPPTFGNRTCKEENKKVFWTPLDMICTNDSSQWPTQTVGTDLTLLSSSSSSEAQPVT</sequence>
<evidence type="ECO:0000256" key="11">
    <source>
        <dbReference type="ARBA" id="ARBA00023170"/>
    </source>
</evidence>
<dbReference type="GO" id="GO:0004911">
    <property type="term" value="F:interleukin-2 receptor activity"/>
    <property type="evidence" value="ECO:0007669"/>
    <property type="project" value="InterPro"/>
</dbReference>
<dbReference type="GO" id="GO:0002376">
    <property type="term" value="P:immune system process"/>
    <property type="evidence" value="ECO:0007669"/>
    <property type="project" value="UniProtKB-KW"/>
</dbReference>
<keyword evidence="5" id="KW-0732">Signal</keyword>
<evidence type="ECO:0000256" key="12">
    <source>
        <dbReference type="ARBA" id="ARBA00023180"/>
    </source>
</evidence>
<dbReference type="Gene3D" id="2.10.70.10">
    <property type="entry name" value="Complement Module, domain 1"/>
    <property type="match status" value="2"/>
</dbReference>
<evidence type="ECO:0000256" key="10">
    <source>
        <dbReference type="ARBA" id="ARBA00023157"/>
    </source>
</evidence>
<dbReference type="CDD" id="cd00033">
    <property type="entry name" value="CCP"/>
    <property type="match status" value="1"/>
</dbReference>
<keyword evidence="9" id="KW-0472">Membrane</keyword>
<evidence type="ECO:0000313" key="18">
    <source>
        <dbReference type="Proteomes" id="UP000796761"/>
    </source>
</evidence>
<evidence type="ECO:0000256" key="3">
    <source>
        <dbReference type="ARBA" id="ARBA00013445"/>
    </source>
</evidence>
<evidence type="ECO:0000256" key="2">
    <source>
        <dbReference type="ARBA" id="ARBA00004479"/>
    </source>
</evidence>
<dbReference type="OrthoDB" id="9944172at2759"/>
<feature type="non-terminal residue" evidence="17">
    <location>
        <position position="388"/>
    </location>
</feature>
<dbReference type="InterPro" id="IPR035976">
    <property type="entry name" value="Sushi/SCR/CCP_sf"/>
</dbReference>
<comment type="caution">
    <text evidence="17">The sequence shown here is derived from an EMBL/GenBank/DDBJ whole genome shotgun (WGS) entry which is preliminary data.</text>
</comment>
<keyword evidence="14" id="KW-0768">Sushi</keyword>
<evidence type="ECO:0000256" key="8">
    <source>
        <dbReference type="ARBA" id="ARBA00022989"/>
    </source>
</evidence>
<dbReference type="PROSITE" id="PS50923">
    <property type="entry name" value="SUSHI"/>
    <property type="match status" value="1"/>
</dbReference>